<dbReference type="InterPro" id="IPR001235">
    <property type="entry name" value="Copper_blue_Plastocyanin"/>
</dbReference>
<keyword evidence="9" id="KW-0732">Signal</keyword>
<dbReference type="NCBIfam" id="TIGR02375">
    <property type="entry name" value="pseudoazurin"/>
    <property type="match status" value="1"/>
</dbReference>
<keyword evidence="6 8" id="KW-0186">Copper</keyword>
<keyword evidence="3 8" id="KW-0479">Metal-binding</keyword>
<dbReference type="AlphaFoldDB" id="A0A7W9D483"/>
<keyword evidence="12" id="KW-1185">Reference proteome</keyword>
<evidence type="ECO:0000256" key="2">
    <source>
        <dbReference type="ARBA" id="ARBA00022448"/>
    </source>
</evidence>
<feature type="binding site" evidence="8">
    <location>
        <position position="104"/>
    </location>
    <ligand>
        <name>Cu cation</name>
        <dbReference type="ChEBI" id="CHEBI:23378"/>
    </ligand>
</feature>
<feature type="chain" id="PRO_5031179655" description="Pseudoazurin" evidence="9">
    <location>
        <begin position="23"/>
        <end position="148"/>
    </location>
</feature>
<dbReference type="PRINTS" id="PR00156">
    <property type="entry name" value="COPPERBLUE"/>
</dbReference>
<feature type="binding site" evidence="8">
    <location>
        <position position="109"/>
    </location>
    <ligand>
        <name>Cu cation</name>
        <dbReference type="ChEBI" id="CHEBI:23378"/>
    </ligand>
</feature>
<dbReference type="GO" id="GO:0005507">
    <property type="term" value="F:copper ion binding"/>
    <property type="evidence" value="ECO:0007669"/>
    <property type="project" value="UniProtKB-UniRule"/>
</dbReference>
<keyword evidence="5" id="KW-0249">Electron transport</keyword>
<dbReference type="Proteomes" id="UP000549882">
    <property type="component" value="Unassembled WGS sequence"/>
</dbReference>
<comment type="caution">
    <text evidence="11">The sequence shown here is derived from an EMBL/GenBank/DDBJ whole genome shotgun (WGS) entry which is preliminary data.</text>
</comment>
<dbReference type="InterPro" id="IPR000923">
    <property type="entry name" value="BlueCu_1"/>
</dbReference>
<evidence type="ECO:0000256" key="4">
    <source>
        <dbReference type="ARBA" id="ARBA00022764"/>
    </source>
</evidence>
<dbReference type="Gene3D" id="2.60.40.420">
    <property type="entry name" value="Cupredoxins - blue copper proteins"/>
    <property type="match status" value="1"/>
</dbReference>
<dbReference type="InterPro" id="IPR002386">
    <property type="entry name" value="Amicyanin/Pseudoazurin"/>
</dbReference>
<evidence type="ECO:0000256" key="9">
    <source>
        <dbReference type="SAM" id="SignalP"/>
    </source>
</evidence>
<sequence length="148" mass="15772">MKLFATAFAAAFSLLLPTVLYAADYKVEMTNKAADGTVMAFEPRLLRVQPGDTVTFILKDKGHNSVSIKNAIPDGAAPWSGKINQEISIKIEVPGVYIYQCTPHFSMGMIGAIVAGEPVNLAAVKSLPFNGKAKKIATEIFAAIEAGK</sequence>
<feature type="signal peptide" evidence="9">
    <location>
        <begin position="1"/>
        <end position="22"/>
    </location>
</feature>
<evidence type="ECO:0000256" key="7">
    <source>
        <dbReference type="NCBIfam" id="TIGR02375"/>
    </source>
</evidence>
<dbReference type="Pfam" id="PF00127">
    <property type="entry name" value="Copper-bind"/>
    <property type="match status" value="1"/>
</dbReference>
<feature type="binding site" evidence="8">
    <location>
        <position position="101"/>
    </location>
    <ligand>
        <name>Cu cation</name>
        <dbReference type="ChEBI" id="CHEBI:23378"/>
    </ligand>
</feature>
<dbReference type="GO" id="GO:0042597">
    <property type="term" value="C:periplasmic space"/>
    <property type="evidence" value="ECO:0007669"/>
    <property type="project" value="UniProtKB-SubCell"/>
</dbReference>
<dbReference type="InterPro" id="IPR008972">
    <property type="entry name" value="Cupredoxin"/>
</dbReference>
<dbReference type="PRINTS" id="PR00155">
    <property type="entry name" value="AMICYANIN"/>
</dbReference>
<evidence type="ECO:0000256" key="8">
    <source>
        <dbReference type="PIRSR" id="PIRSR602386-1"/>
    </source>
</evidence>
<protein>
    <recommendedName>
        <fullName evidence="7">Pseudoazurin</fullName>
    </recommendedName>
</protein>
<gene>
    <name evidence="11" type="ORF">GGD50_005629</name>
</gene>
<dbReference type="SUPFAM" id="SSF49503">
    <property type="entry name" value="Cupredoxins"/>
    <property type="match status" value="1"/>
</dbReference>
<evidence type="ECO:0000313" key="11">
    <source>
        <dbReference type="EMBL" id="MBB5576980.1"/>
    </source>
</evidence>
<keyword evidence="4" id="KW-0574">Periplasm</keyword>
<evidence type="ECO:0000256" key="6">
    <source>
        <dbReference type="ARBA" id="ARBA00023008"/>
    </source>
</evidence>
<evidence type="ECO:0000256" key="5">
    <source>
        <dbReference type="ARBA" id="ARBA00022982"/>
    </source>
</evidence>
<dbReference type="GO" id="GO:0009055">
    <property type="term" value="F:electron transfer activity"/>
    <property type="evidence" value="ECO:0007669"/>
    <property type="project" value="InterPro"/>
</dbReference>
<name>A0A7W9D483_9HYPH</name>
<accession>A0A7W9D483</accession>
<proteinExistence type="predicted"/>
<dbReference type="EMBL" id="JACHBI010000016">
    <property type="protein sequence ID" value="MBB5576980.1"/>
    <property type="molecule type" value="Genomic_DNA"/>
</dbReference>
<evidence type="ECO:0000259" key="10">
    <source>
        <dbReference type="Pfam" id="PF00127"/>
    </source>
</evidence>
<organism evidence="11 12">
    <name type="scientific">Rhizobium paranaense</name>
    <dbReference type="NCBI Taxonomy" id="1650438"/>
    <lineage>
        <taxon>Bacteria</taxon>
        <taxon>Pseudomonadati</taxon>
        <taxon>Pseudomonadota</taxon>
        <taxon>Alphaproteobacteria</taxon>
        <taxon>Hyphomicrobiales</taxon>
        <taxon>Rhizobiaceae</taxon>
        <taxon>Rhizobium/Agrobacterium group</taxon>
        <taxon>Rhizobium</taxon>
    </lineage>
</organism>
<reference evidence="11 12" key="1">
    <citation type="submission" date="2020-08" db="EMBL/GenBank/DDBJ databases">
        <title>Genomic Encyclopedia of Type Strains, Phase IV (KMG-V): Genome sequencing to study the core and pangenomes of soil and plant-associated prokaryotes.</title>
        <authorList>
            <person name="Whitman W."/>
        </authorList>
    </citation>
    <scope>NUCLEOTIDE SEQUENCE [LARGE SCALE GENOMIC DNA]</scope>
    <source>
        <strain evidence="11 12">SEMIA 4064</strain>
    </source>
</reference>
<evidence type="ECO:0000256" key="1">
    <source>
        <dbReference type="ARBA" id="ARBA00004418"/>
    </source>
</evidence>
<evidence type="ECO:0000256" key="3">
    <source>
        <dbReference type="ARBA" id="ARBA00022723"/>
    </source>
</evidence>
<feature type="domain" description="Blue (type 1) copper" evidence="10">
    <location>
        <begin position="28"/>
        <end position="114"/>
    </location>
</feature>
<evidence type="ECO:0000313" key="12">
    <source>
        <dbReference type="Proteomes" id="UP000549882"/>
    </source>
</evidence>
<dbReference type="CDD" id="cd04218">
    <property type="entry name" value="Pseudoazurin"/>
    <property type="match status" value="1"/>
</dbReference>
<dbReference type="InterPro" id="IPR012745">
    <property type="entry name" value="Pseudoazurin"/>
</dbReference>
<comment type="subcellular location">
    <subcellularLocation>
        <location evidence="1">Periplasm</location>
    </subcellularLocation>
</comment>
<feature type="binding site" evidence="8">
    <location>
        <position position="63"/>
    </location>
    <ligand>
        <name>Cu cation</name>
        <dbReference type="ChEBI" id="CHEBI:23378"/>
    </ligand>
</feature>
<comment type="cofactor">
    <cofactor evidence="8">
        <name>Cu cation</name>
        <dbReference type="ChEBI" id="CHEBI:23378"/>
    </cofactor>
    <text evidence="8">Binds 1 copper ion per subunit.</text>
</comment>
<keyword evidence="2" id="KW-0813">Transport</keyword>